<keyword evidence="2 8" id="KW-0547">Nucleotide-binding</keyword>
<evidence type="ECO:0000256" key="3">
    <source>
        <dbReference type="ARBA" id="ARBA00022777"/>
    </source>
</evidence>
<evidence type="ECO:0000256" key="8">
    <source>
        <dbReference type="HAMAP-Rule" id="MF_00361"/>
    </source>
</evidence>
<dbReference type="Proteomes" id="UP000019460">
    <property type="component" value="Unassembled WGS sequence"/>
</dbReference>
<sequence length="299" mass="32269">MPLFQTVGIVAKQGDPERVQGTLRRLIIHLHAHALEVLLDAESAHLIGAAIGAPVALEELGARCDLIIVVGGDGTLLHAARSMAVPGVPLVGINLGRLGFLVDVSPEEIESTIDQILSGAFDAEDRSMLQAAVQAEGSSGEPYSAFNDVAIHKWNTARMIEFETYIDGRFVNAQRSDGLIVATPTGSTAYALSGGGPIVDPALDAILLVPICPHDLSNRPLVVPGDRRIDVRVRGHDHGHVQVTCDGQTYCQLPPEATVHIDRHPDRVRLLHPKGHDHYKILRAKLHWGGHTQRRVNPC</sequence>
<comment type="caution">
    <text evidence="9">The sequence shown here is derived from an EMBL/GenBank/DDBJ whole genome shotgun (WGS) entry which is preliminary data.</text>
</comment>
<dbReference type="GO" id="GO:0005524">
    <property type="term" value="F:ATP binding"/>
    <property type="evidence" value="ECO:0007669"/>
    <property type="project" value="UniProtKB-KW"/>
</dbReference>
<keyword evidence="3 8" id="KW-0418">Kinase</keyword>
<dbReference type="EC" id="2.7.1.23" evidence="8"/>
<dbReference type="OrthoDB" id="9774737at2"/>
<reference evidence="9 10" key="1">
    <citation type="submission" date="2012-11" db="EMBL/GenBank/DDBJ databases">
        <title>Genome assembly of Thiorhodococcus sp. AK35.</title>
        <authorList>
            <person name="Nupur N."/>
            <person name="Khatri I."/>
            <person name="Subramanian S."/>
            <person name="Pinnaka A."/>
        </authorList>
    </citation>
    <scope>NUCLEOTIDE SEQUENCE [LARGE SCALE GENOMIC DNA]</scope>
    <source>
        <strain evidence="9 10">AK35</strain>
    </source>
</reference>
<dbReference type="PATRIC" id="fig|1249627.3.peg.3084"/>
<dbReference type="InterPro" id="IPR017438">
    <property type="entry name" value="ATP-NAD_kinase_N"/>
</dbReference>
<feature type="binding site" evidence="8">
    <location>
        <position position="175"/>
    </location>
    <ligand>
        <name>NAD(+)</name>
        <dbReference type="ChEBI" id="CHEBI:57540"/>
    </ligand>
</feature>
<feature type="binding site" evidence="8">
    <location>
        <begin position="147"/>
        <end position="148"/>
    </location>
    <ligand>
        <name>NAD(+)</name>
        <dbReference type="ChEBI" id="CHEBI:57540"/>
    </ligand>
</feature>
<dbReference type="Gene3D" id="2.60.200.30">
    <property type="entry name" value="Probable inorganic polyphosphate/atp-NAD kinase, domain 2"/>
    <property type="match status" value="1"/>
</dbReference>
<dbReference type="GO" id="GO:0006741">
    <property type="term" value="P:NADP+ biosynthetic process"/>
    <property type="evidence" value="ECO:0007669"/>
    <property type="project" value="UniProtKB-UniRule"/>
</dbReference>
<dbReference type="InterPro" id="IPR016064">
    <property type="entry name" value="NAD/diacylglycerol_kinase_sf"/>
</dbReference>
<comment type="catalytic activity">
    <reaction evidence="7 8">
        <text>NAD(+) + ATP = ADP + NADP(+) + H(+)</text>
        <dbReference type="Rhea" id="RHEA:18629"/>
        <dbReference type="ChEBI" id="CHEBI:15378"/>
        <dbReference type="ChEBI" id="CHEBI:30616"/>
        <dbReference type="ChEBI" id="CHEBI:57540"/>
        <dbReference type="ChEBI" id="CHEBI:58349"/>
        <dbReference type="ChEBI" id="CHEBI:456216"/>
        <dbReference type="EC" id="2.7.1.23"/>
    </reaction>
</comment>
<protein>
    <recommendedName>
        <fullName evidence="8">NAD kinase</fullName>
        <ecNumber evidence="8">2.7.1.23</ecNumber>
    </recommendedName>
    <alternativeName>
        <fullName evidence="8">ATP-dependent NAD kinase</fullName>
    </alternativeName>
</protein>
<keyword evidence="8" id="KW-0963">Cytoplasm</keyword>
<accession>W9VDX9</accession>
<comment type="subcellular location">
    <subcellularLocation>
        <location evidence="8">Cytoplasm</location>
    </subcellularLocation>
</comment>
<evidence type="ECO:0000313" key="10">
    <source>
        <dbReference type="Proteomes" id="UP000019460"/>
    </source>
</evidence>
<feature type="binding site" evidence="8">
    <location>
        <position position="78"/>
    </location>
    <ligand>
        <name>NAD(+)</name>
        <dbReference type="ChEBI" id="CHEBI:57540"/>
    </ligand>
</feature>
<dbReference type="InterPro" id="IPR017437">
    <property type="entry name" value="ATP-NAD_kinase_PpnK-typ_C"/>
</dbReference>
<dbReference type="RefSeq" id="WP_043755555.1">
    <property type="nucleotide sequence ID" value="NZ_AONC01000045.1"/>
</dbReference>
<evidence type="ECO:0000256" key="1">
    <source>
        <dbReference type="ARBA" id="ARBA00022679"/>
    </source>
</evidence>
<dbReference type="InterPro" id="IPR002504">
    <property type="entry name" value="NADK"/>
</dbReference>
<dbReference type="GO" id="GO:0003951">
    <property type="term" value="F:NAD+ kinase activity"/>
    <property type="evidence" value="ECO:0007669"/>
    <property type="project" value="UniProtKB-UniRule"/>
</dbReference>
<feature type="active site" description="Proton acceptor" evidence="8">
    <location>
        <position position="73"/>
    </location>
</feature>
<dbReference type="GO" id="GO:0019674">
    <property type="term" value="P:NAD+ metabolic process"/>
    <property type="evidence" value="ECO:0007669"/>
    <property type="project" value="InterPro"/>
</dbReference>
<evidence type="ECO:0000256" key="2">
    <source>
        <dbReference type="ARBA" id="ARBA00022741"/>
    </source>
</evidence>
<keyword evidence="5 8" id="KW-0521">NADP</keyword>
<dbReference type="STRING" id="1249627.D779_2918"/>
<keyword evidence="6 8" id="KW-0520">NAD</keyword>
<evidence type="ECO:0000256" key="5">
    <source>
        <dbReference type="ARBA" id="ARBA00022857"/>
    </source>
</evidence>
<dbReference type="SUPFAM" id="SSF111331">
    <property type="entry name" value="NAD kinase/diacylglycerol kinase-like"/>
    <property type="match status" value="1"/>
</dbReference>
<dbReference type="EMBL" id="AONC01000045">
    <property type="protein sequence ID" value="EXJ14247.1"/>
    <property type="molecule type" value="Genomic_DNA"/>
</dbReference>
<dbReference type="AlphaFoldDB" id="W9VDX9"/>
<evidence type="ECO:0000256" key="4">
    <source>
        <dbReference type="ARBA" id="ARBA00022840"/>
    </source>
</evidence>
<feature type="binding site" evidence="8">
    <location>
        <position position="248"/>
    </location>
    <ligand>
        <name>NAD(+)</name>
        <dbReference type="ChEBI" id="CHEBI:57540"/>
    </ligand>
</feature>
<comment type="cofactor">
    <cofactor evidence="8">
        <name>a divalent metal cation</name>
        <dbReference type="ChEBI" id="CHEBI:60240"/>
    </cofactor>
</comment>
<evidence type="ECO:0000256" key="6">
    <source>
        <dbReference type="ARBA" id="ARBA00023027"/>
    </source>
</evidence>
<dbReference type="GO" id="GO:0051287">
    <property type="term" value="F:NAD binding"/>
    <property type="evidence" value="ECO:0007669"/>
    <property type="project" value="UniProtKB-ARBA"/>
</dbReference>
<evidence type="ECO:0000256" key="7">
    <source>
        <dbReference type="ARBA" id="ARBA00047925"/>
    </source>
</evidence>
<name>W9VDX9_9GAMM</name>
<dbReference type="PANTHER" id="PTHR20275:SF0">
    <property type="entry name" value="NAD KINASE"/>
    <property type="match status" value="1"/>
</dbReference>
<dbReference type="GO" id="GO:0005737">
    <property type="term" value="C:cytoplasm"/>
    <property type="evidence" value="ECO:0007669"/>
    <property type="project" value="UniProtKB-SubCell"/>
</dbReference>
<feature type="binding site" evidence="8">
    <location>
        <position position="177"/>
    </location>
    <ligand>
        <name>NAD(+)</name>
        <dbReference type="ChEBI" id="CHEBI:57540"/>
    </ligand>
</feature>
<keyword evidence="4 8" id="KW-0067">ATP-binding</keyword>
<gene>
    <name evidence="8" type="primary">nadK</name>
    <name evidence="9" type="ORF">D779_2918</name>
</gene>
<dbReference type="NCBIfam" id="NF002306">
    <property type="entry name" value="PRK01231.1"/>
    <property type="match status" value="1"/>
</dbReference>
<proteinExistence type="inferred from homology"/>
<keyword evidence="10" id="KW-1185">Reference proteome</keyword>
<keyword evidence="1 8" id="KW-0808">Transferase</keyword>
<feature type="binding site" evidence="8">
    <location>
        <begin position="188"/>
        <end position="193"/>
    </location>
    <ligand>
        <name>NAD(+)</name>
        <dbReference type="ChEBI" id="CHEBI:57540"/>
    </ligand>
</feature>
<dbReference type="PANTHER" id="PTHR20275">
    <property type="entry name" value="NAD KINASE"/>
    <property type="match status" value="1"/>
</dbReference>
<dbReference type="GO" id="GO:0046872">
    <property type="term" value="F:metal ion binding"/>
    <property type="evidence" value="ECO:0007669"/>
    <property type="project" value="UniProtKB-UniRule"/>
</dbReference>
<comment type="similarity">
    <text evidence="8">Belongs to the NAD kinase family.</text>
</comment>
<comment type="caution">
    <text evidence="8">Lacks conserved residue(s) required for the propagation of feature annotation.</text>
</comment>
<feature type="binding site" evidence="8">
    <location>
        <position position="158"/>
    </location>
    <ligand>
        <name>NAD(+)</name>
        <dbReference type="ChEBI" id="CHEBI:57540"/>
    </ligand>
</feature>
<dbReference type="HAMAP" id="MF_00361">
    <property type="entry name" value="NAD_kinase"/>
    <property type="match status" value="1"/>
</dbReference>
<feature type="binding site" evidence="8">
    <location>
        <begin position="73"/>
        <end position="74"/>
    </location>
    <ligand>
        <name>NAD(+)</name>
        <dbReference type="ChEBI" id="CHEBI:57540"/>
    </ligand>
</feature>
<dbReference type="Pfam" id="PF01513">
    <property type="entry name" value="NAD_kinase"/>
    <property type="match status" value="1"/>
</dbReference>
<dbReference type="Pfam" id="PF20143">
    <property type="entry name" value="NAD_kinase_C"/>
    <property type="match status" value="1"/>
</dbReference>
<dbReference type="Gene3D" id="3.40.50.10330">
    <property type="entry name" value="Probable inorganic polyphosphate/atp-NAD kinase, domain 1"/>
    <property type="match status" value="1"/>
</dbReference>
<dbReference type="eggNOG" id="COG0061">
    <property type="taxonomic scope" value="Bacteria"/>
</dbReference>
<dbReference type="FunFam" id="2.60.200.30:FF:000009">
    <property type="entry name" value="Poly(P)/ATP NAD kinase"/>
    <property type="match status" value="1"/>
</dbReference>
<comment type="function">
    <text evidence="8">Involved in the regulation of the intracellular balance of NAD and NADP, and is a key enzyme in the biosynthesis of NADP. Catalyzes specifically the phosphorylation on 2'-hydroxyl of the adenosine moiety of NAD to yield NADP.</text>
</comment>
<organism evidence="9 10">
    <name type="scientific">Imhoffiella purpurea</name>
    <dbReference type="NCBI Taxonomy" id="1249627"/>
    <lineage>
        <taxon>Bacteria</taxon>
        <taxon>Pseudomonadati</taxon>
        <taxon>Pseudomonadota</taxon>
        <taxon>Gammaproteobacteria</taxon>
        <taxon>Chromatiales</taxon>
        <taxon>Chromatiaceae</taxon>
        <taxon>Imhoffiella</taxon>
    </lineage>
</organism>
<evidence type="ECO:0000313" key="9">
    <source>
        <dbReference type="EMBL" id="EXJ14247.1"/>
    </source>
</evidence>